<dbReference type="Gene3D" id="3.40.50.1820">
    <property type="entry name" value="alpha/beta hydrolase"/>
    <property type="match status" value="1"/>
</dbReference>
<reference evidence="9 10" key="1">
    <citation type="submission" date="2022-06" db="EMBL/GenBank/DDBJ databases">
        <title>Genomic Encyclopedia of Archaeal and Bacterial Type Strains, Phase II (KMG-II): from individual species to whole genera.</title>
        <authorList>
            <person name="Goeker M."/>
        </authorList>
    </citation>
    <scope>NUCLEOTIDE SEQUENCE [LARGE SCALE GENOMIC DNA]</scope>
    <source>
        <strain evidence="9 10">DSM 45037</strain>
    </source>
</reference>
<comment type="function">
    <text evidence="8">Catalyzes the hydrolysis of complex carboxylic polyesters found in the cell wall of plants. Degrades cutin, a macromolecule that forms the structure of the plant cuticle.</text>
</comment>
<gene>
    <name evidence="9" type="ORF">LX12_000529</name>
</gene>
<dbReference type="SMART" id="SM01110">
    <property type="entry name" value="Cutinase"/>
    <property type="match status" value="1"/>
</dbReference>
<comment type="caution">
    <text evidence="9">The sequence shown here is derived from an EMBL/GenBank/DDBJ whole genome shotgun (WGS) entry which is preliminary data.</text>
</comment>
<keyword evidence="5 8" id="KW-0732">Signal</keyword>
<evidence type="ECO:0000313" key="10">
    <source>
        <dbReference type="Proteomes" id="UP001205740"/>
    </source>
</evidence>
<comment type="subcellular location">
    <subcellularLocation>
        <location evidence="1 8">Secreted</location>
    </subcellularLocation>
</comment>
<proteinExistence type="inferred from homology"/>
<dbReference type="InterPro" id="IPR029058">
    <property type="entry name" value="AB_hydrolase_fold"/>
</dbReference>
<feature type="signal peptide" evidence="8">
    <location>
        <begin position="1"/>
        <end position="30"/>
    </location>
</feature>
<keyword evidence="7" id="KW-1015">Disulfide bond</keyword>
<keyword evidence="10" id="KW-1185">Reference proteome</keyword>
<dbReference type="RefSeq" id="WP_253652937.1">
    <property type="nucleotide sequence ID" value="NZ_BAAAOE010000004.1"/>
</dbReference>
<dbReference type="PROSITE" id="PS00155">
    <property type="entry name" value="CUTINASE_1"/>
    <property type="match status" value="1"/>
</dbReference>
<evidence type="ECO:0000256" key="3">
    <source>
        <dbReference type="ARBA" id="ARBA00022487"/>
    </source>
</evidence>
<keyword evidence="6 8" id="KW-0378">Hydrolase</keyword>
<evidence type="ECO:0000313" key="9">
    <source>
        <dbReference type="EMBL" id="MCP2159365.1"/>
    </source>
</evidence>
<evidence type="ECO:0000256" key="4">
    <source>
        <dbReference type="ARBA" id="ARBA00022525"/>
    </source>
</evidence>
<accession>A0ABT1GWL0</accession>
<dbReference type="EC" id="3.1.1.-" evidence="8"/>
<dbReference type="SUPFAM" id="SSF53474">
    <property type="entry name" value="alpha/beta-Hydrolases"/>
    <property type="match status" value="1"/>
</dbReference>
<protein>
    <recommendedName>
        <fullName evidence="8">Cutinase</fullName>
        <ecNumber evidence="8">3.1.1.-</ecNumber>
    </recommendedName>
</protein>
<feature type="chain" id="PRO_5044977143" description="Cutinase" evidence="8">
    <location>
        <begin position="31"/>
        <end position="236"/>
    </location>
</feature>
<organism evidence="9 10">
    <name type="scientific">Williamsia serinedens</name>
    <dbReference type="NCBI Taxonomy" id="391736"/>
    <lineage>
        <taxon>Bacteria</taxon>
        <taxon>Bacillati</taxon>
        <taxon>Actinomycetota</taxon>
        <taxon>Actinomycetes</taxon>
        <taxon>Mycobacteriales</taxon>
        <taxon>Nocardiaceae</taxon>
        <taxon>Williamsia</taxon>
    </lineage>
</organism>
<keyword evidence="3 8" id="KW-0719">Serine esterase</keyword>
<evidence type="ECO:0000256" key="7">
    <source>
        <dbReference type="ARBA" id="ARBA00023157"/>
    </source>
</evidence>
<evidence type="ECO:0000256" key="6">
    <source>
        <dbReference type="ARBA" id="ARBA00022801"/>
    </source>
</evidence>
<dbReference type="InterPro" id="IPR000675">
    <property type="entry name" value="Cutinase/axe"/>
</dbReference>
<evidence type="ECO:0000256" key="5">
    <source>
        <dbReference type="ARBA" id="ARBA00022729"/>
    </source>
</evidence>
<name>A0ABT1GWL0_9NOCA</name>
<comment type="similarity">
    <text evidence="2 8">Belongs to the cutinase family.</text>
</comment>
<keyword evidence="4 8" id="KW-0964">Secreted</keyword>
<dbReference type="Proteomes" id="UP001205740">
    <property type="component" value="Unassembled WGS sequence"/>
</dbReference>
<evidence type="ECO:0000256" key="1">
    <source>
        <dbReference type="ARBA" id="ARBA00004613"/>
    </source>
</evidence>
<dbReference type="EMBL" id="JAMTCG010000001">
    <property type="protein sequence ID" value="MCP2159365.1"/>
    <property type="molecule type" value="Genomic_DNA"/>
</dbReference>
<dbReference type="Pfam" id="PF01083">
    <property type="entry name" value="Cutinase"/>
    <property type="match status" value="1"/>
</dbReference>
<evidence type="ECO:0000256" key="2">
    <source>
        <dbReference type="ARBA" id="ARBA00007534"/>
    </source>
</evidence>
<sequence length="236" mass="23851">MIKRLLASLSVGVAVATAGVVLTGAAPASAAPCSNVEVIFARGTAEPAPPVGLTGSAFLASLRSQLPGRSVAQYGVNYPASASFTDRIGTARSVITGVEDVQRRIAFLASACPGTRVVLGGYSQGAVVAGYAVSPSVTLPPEYRTYTPRPLAPALLQKIAAVVLFAPPSARFLADAGAPPVVVQPALTSRTARYCIAGDNICNGARLAGPGPLHVLYAVNGDVIRGAGFAARAVRG</sequence>
<dbReference type="PANTHER" id="PTHR33630:SF9">
    <property type="entry name" value="CUTINASE 4"/>
    <property type="match status" value="1"/>
</dbReference>
<dbReference type="PANTHER" id="PTHR33630">
    <property type="entry name" value="CUTINASE RV1984C-RELATED-RELATED"/>
    <property type="match status" value="1"/>
</dbReference>
<dbReference type="InterPro" id="IPR043580">
    <property type="entry name" value="CUTINASE_1"/>
</dbReference>
<evidence type="ECO:0000256" key="8">
    <source>
        <dbReference type="RuleBase" id="RU361263"/>
    </source>
</evidence>